<gene>
    <name evidence="1" type="ORF">SCE1572_47130</name>
</gene>
<protein>
    <submittedName>
        <fullName evidence="1">Uncharacterized protein</fullName>
    </submittedName>
</protein>
<dbReference type="EMBL" id="CP003969">
    <property type="protein sequence ID" value="AGP41406.1"/>
    <property type="molecule type" value="Genomic_DNA"/>
</dbReference>
<name>S4YAR8_SORCE</name>
<dbReference type="RefSeq" id="WP_020741263.1">
    <property type="nucleotide sequence ID" value="NC_021658.1"/>
</dbReference>
<evidence type="ECO:0000313" key="1">
    <source>
        <dbReference type="EMBL" id="AGP41406.1"/>
    </source>
</evidence>
<evidence type="ECO:0000313" key="2">
    <source>
        <dbReference type="Proteomes" id="UP000014803"/>
    </source>
</evidence>
<dbReference type="KEGG" id="scu:SCE1572_47130"/>
<dbReference type="OrthoDB" id="5169219at2"/>
<dbReference type="Proteomes" id="UP000014803">
    <property type="component" value="Chromosome"/>
</dbReference>
<dbReference type="AlphaFoldDB" id="S4YAR8"/>
<reference evidence="1 2" key="1">
    <citation type="journal article" date="2013" name="Sci. Rep.">
        <title>Extraordinary expansion of a Sorangium cellulosum genome from an alkaline milieu.</title>
        <authorList>
            <person name="Han K."/>
            <person name="Li Z.F."/>
            <person name="Peng R."/>
            <person name="Zhu L.P."/>
            <person name="Zhou T."/>
            <person name="Wang L.G."/>
            <person name="Li S.G."/>
            <person name="Zhang X.B."/>
            <person name="Hu W."/>
            <person name="Wu Z.H."/>
            <person name="Qin N."/>
            <person name="Li Y.Z."/>
        </authorList>
    </citation>
    <scope>NUCLEOTIDE SEQUENCE [LARGE SCALE GENOMIC DNA]</scope>
    <source>
        <strain evidence="1 2">So0157-2</strain>
    </source>
</reference>
<proteinExistence type="predicted"/>
<sequence length="538" mass="57686">MTLVSRPISARALAILERFPRHLDAAQPDKLFAHVVHALAVDLVLETSQLGLIRRAHRLGHADELRDLHLLAALHDLRPADFEALRRRFAAARGRAEALATTPPAGLTAARASLALLVGAGESTFVAWPSEADDAEALERLTRAVLDATSYAAECDRLRRQIAVAVAIHRQGNGTIGALLRGAANALDLDVVQVRHSTDGYWHLADCRDRVTLVRPEPPGAPRPTTAVPPPTDLVALEENPYAPRKVEPFAVQHAQRFAITRPGFEAVPVTVRITGVADRTMWPMVVNRDTGVGVAYHGAVPDTKELVLDRDGTATLDGADVAGHSWSFQGAVFAQDGEISPLDFAFTDDAGATPNGQGATFATPIPFADAFDALAAWPHAAGVRLVQTLAVGTTRWAFFVREAVYGTTDAAGTVDLPAVAYFAAGVWDQSVFAGTPAPEAAKLAFDWEEREPFAVRLFIPERFATLDDTASPPAMPPITAVVRGAIERFRAAGIRLTVEYTSELWTLGEGVLRDIDSAEPEGTVVDGTRVWPSPLPA</sequence>
<accession>S4YAR8</accession>
<dbReference type="STRING" id="1254432.SCE1572_47130"/>
<dbReference type="PATRIC" id="fig|1254432.3.peg.10657"/>
<organism evidence="1 2">
    <name type="scientific">Sorangium cellulosum So0157-2</name>
    <dbReference type="NCBI Taxonomy" id="1254432"/>
    <lineage>
        <taxon>Bacteria</taxon>
        <taxon>Pseudomonadati</taxon>
        <taxon>Myxococcota</taxon>
        <taxon>Polyangia</taxon>
        <taxon>Polyangiales</taxon>
        <taxon>Polyangiaceae</taxon>
        <taxon>Sorangium</taxon>
    </lineage>
</organism>
<dbReference type="HOGENOM" id="CLU_506116_0_0_7"/>